<dbReference type="EMBL" id="ML996708">
    <property type="protein sequence ID" value="KAF2396100.1"/>
    <property type="molecule type" value="Genomic_DNA"/>
</dbReference>
<evidence type="ECO:0000313" key="2">
    <source>
        <dbReference type="EMBL" id="KAF2396100.1"/>
    </source>
</evidence>
<feature type="compositionally biased region" description="Basic residues" evidence="1">
    <location>
        <begin position="33"/>
        <end position="44"/>
    </location>
</feature>
<feature type="region of interest" description="Disordered" evidence="1">
    <location>
        <begin position="24"/>
        <end position="46"/>
    </location>
</feature>
<keyword evidence="3" id="KW-1185">Reference proteome</keyword>
<evidence type="ECO:0000313" key="3">
    <source>
        <dbReference type="Proteomes" id="UP000799640"/>
    </source>
</evidence>
<reference evidence="2" key="1">
    <citation type="journal article" date="2020" name="Stud. Mycol.">
        <title>101 Dothideomycetes genomes: a test case for predicting lifestyles and emergence of pathogens.</title>
        <authorList>
            <person name="Haridas S."/>
            <person name="Albert R."/>
            <person name="Binder M."/>
            <person name="Bloem J."/>
            <person name="Labutti K."/>
            <person name="Salamov A."/>
            <person name="Andreopoulos B."/>
            <person name="Baker S."/>
            <person name="Barry K."/>
            <person name="Bills G."/>
            <person name="Bluhm B."/>
            <person name="Cannon C."/>
            <person name="Castanera R."/>
            <person name="Culley D."/>
            <person name="Daum C."/>
            <person name="Ezra D."/>
            <person name="Gonzalez J."/>
            <person name="Henrissat B."/>
            <person name="Kuo A."/>
            <person name="Liang C."/>
            <person name="Lipzen A."/>
            <person name="Lutzoni F."/>
            <person name="Magnuson J."/>
            <person name="Mondo S."/>
            <person name="Nolan M."/>
            <person name="Ohm R."/>
            <person name="Pangilinan J."/>
            <person name="Park H.-J."/>
            <person name="Ramirez L."/>
            <person name="Alfaro M."/>
            <person name="Sun H."/>
            <person name="Tritt A."/>
            <person name="Yoshinaga Y."/>
            <person name="Zwiers L.-H."/>
            <person name="Turgeon B."/>
            <person name="Goodwin S."/>
            <person name="Spatafora J."/>
            <person name="Crous P."/>
            <person name="Grigoriev I."/>
        </authorList>
    </citation>
    <scope>NUCLEOTIDE SEQUENCE</scope>
    <source>
        <strain evidence="2">CBS 262.69</strain>
    </source>
</reference>
<evidence type="ECO:0000256" key="1">
    <source>
        <dbReference type="SAM" id="MobiDB-lite"/>
    </source>
</evidence>
<name>A0A6G1HJB3_9PEZI</name>
<accession>A0A6G1HJB3</accession>
<organism evidence="2 3">
    <name type="scientific">Trichodelitschia bisporula</name>
    <dbReference type="NCBI Taxonomy" id="703511"/>
    <lineage>
        <taxon>Eukaryota</taxon>
        <taxon>Fungi</taxon>
        <taxon>Dikarya</taxon>
        <taxon>Ascomycota</taxon>
        <taxon>Pezizomycotina</taxon>
        <taxon>Dothideomycetes</taxon>
        <taxon>Dothideomycetes incertae sedis</taxon>
        <taxon>Phaeotrichales</taxon>
        <taxon>Phaeotrichaceae</taxon>
        <taxon>Trichodelitschia</taxon>
    </lineage>
</organism>
<proteinExistence type="predicted"/>
<dbReference type="Proteomes" id="UP000799640">
    <property type="component" value="Unassembled WGS sequence"/>
</dbReference>
<gene>
    <name evidence="2" type="ORF">EJ06DRAFT_243633</name>
</gene>
<protein>
    <submittedName>
        <fullName evidence="2">Uncharacterized protein</fullName>
    </submittedName>
</protein>
<sequence length="134" mass="14374">MPVNIPLGSNAVAVAADIRASPRPALHTAPCRPARKTGRHKRTTHVSAAPTVAARRRRCSNAETSASTVTNYHIHPTPLRGYHAPGLRDGDSGGCNCRTGLRYPCMLHTRGRSCYGNKRAVSRVQGRSRSVGVP</sequence>
<dbReference type="AlphaFoldDB" id="A0A6G1HJB3"/>